<name>A0ACC3AW39_9EURO</name>
<gene>
    <name evidence="1" type="ORF">N8T08_008414</name>
</gene>
<dbReference type="EMBL" id="JAOPJF010000058">
    <property type="protein sequence ID" value="KAK1141901.1"/>
    <property type="molecule type" value="Genomic_DNA"/>
</dbReference>
<comment type="caution">
    <text evidence="1">The sequence shown here is derived from an EMBL/GenBank/DDBJ whole genome shotgun (WGS) entry which is preliminary data.</text>
</comment>
<sequence length="318" mass="35595">MASESLRLGLSFLLKPSSPKAWKQKYPRPVAPFKQKVFHISHLPKWMQLDPYIMHWYRPQLDSFEECFWSLFYLHNESVNTWSHLLPGAYFVALLLAVEYWVSHIPFDVSLADVLAIQSYIAGTAGCLIFSAAFHATNAHSEEVATVFLKLDYLGIIMTISTTCTSVTYFGLYNSPILQTMYISFTILCAGLVFWVALDPHMDGAQAGHWRATIFLLLAASGLAPICHVSLLEGAEGLGMFPLETLSVTCMSYAAGTVAYISRFPERFWPGKFDLLGASHQIFHILVALGQIVHLYGLRDSLIQCHLNQVLRNALSPS</sequence>
<organism evidence="1 2">
    <name type="scientific">Aspergillus melleus</name>
    <dbReference type="NCBI Taxonomy" id="138277"/>
    <lineage>
        <taxon>Eukaryota</taxon>
        <taxon>Fungi</taxon>
        <taxon>Dikarya</taxon>
        <taxon>Ascomycota</taxon>
        <taxon>Pezizomycotina</taxon>
        <taxon>Eurotiomycetes</taxon>
        <taxon>Eurotiomycetidae</taxon>
        <taxon>Eurotiales</taxon>
        <taxon>Aspergillaceae</taxon>
        <taxon>Aspergillus</taxon>
        <taxon>Aspergillus subgen. Circumdati</taxon>
    </lineage>
</organism>
<evidence type="ECO:0000313" key="2">
    <source>
        <dbReference type="Proteomes" id="UP001177260"/>
    </source>
</evidence>
<accession>A0ACC3AW39</accession>
<dbReference type="Proteomes" id="UP001177260">
    <property type="component" value="Unassembled WGS sequence"/>
</dbReference>
<evidence type="ECO:0000313" key="1">
    <source>
        <dbReference type="EMBL" id="KAK1141901.1"/>
    </source>
</evidence>
<reference evidence="1 2" key="1">
    <citation type="journal article" date="2023" name="ACS Omega">
        <title>Identification of the Neoaspergillic Acid Biosynthesis Gene Cluster by Establishing an In Vitro CRISPR-Ribonucleoprotein Genetic System in Aspergillus melleus.</title>
        <authorList>
            <person name="Yuan B."/>
            <person name="Grau M.F."/>
            <person name="Murata R.M."/>
            <person name="Torok T."/>
            <person name="Venkateswaran K."/>
            <person name="Stajich J.E."/>
            <person name="Wang C.C.C."/>
        </authorList>
    </citation>
    <scope>NUCLEOTIDE SEQUENCE [LARGE SCALE GENOMIC DNA]</scope>
    <source>
        <strain evidence="1 2">IMV 1140</strain>
    </source>
</reference>
<protein>
    <submittedName>
        <fullName evidence="1">Uncharacterized protein</fullName>
    </submittedName>
</protein>
<keyword evidence="2" id="KW-1185">Reference proteome</keyword>
<proteinExistence type="predicted"/>